<protein>
    <recommendedName>
        <fullName evidence="2">carboxypeptidase C</fullName>
        <ecNumber evidence="2">3.4.16.5</ecNumber>
    </recommendedName>
</protein>
<dbReference type="PANTHER" id="PTHR11802:SF113">
    <property type="entry name" value="SERINE CARBOXYPEPTIDASE CTSA-4.1"/>
    <property type="match status" value="1"/>
</dbReference>
<dbReference type="KEGG" id="cput:CONPUDRAFT_66407"/>
<evidence type="ECO:0000256" key="5">
    <source>
        <dbReference type="ARBA" id="ARBA00022801"/>
    </source>
</evidence>
<dbReference type="EMBL" id="JH711589">
    <property type="protein sequence ID" value="EIW75298.1"/>
    <property type="molecule type" value="Genomic_DNA"/>
</dbReference>
<comment type="similarity">
    <text evidence="1">Belongs to the peptidase S10 family.</text>
</comment>
<dbReference type="RefSeq" id="XP_007774491.1">
    <property type="nucleotide sequence ID" value="XM_007776301.1"/>
</dbReference>
<dbReference type="InterPro" id="IPR001563">
    <property type="entry name" value="Peptidase_S10"/>
</dbReference>
<dbReference type="SUPFAM" id="SSF53474">
    <property type="entry name" value="alpha/beta-Hydrolases"/>
    <property type="match status" value="1"/>
</dbReference>
<dbReference type="InterPro" id="IPR033124">
    <property type="entry name" value="Ser_caboxypep_his_AS"/>
</dbReference>
<keyword evidence="5" id="KW-0378">Hydrolase</keyword>
<dbReference type="OMA" id="TSEFEMN"/>
<keyword evidence="8" id="KW-1185">Reference proteome</keyword>
<dbReference type="GO" id="GO:0000324">
    <property type="term" value="C:fungal-type vacuole"/>
    <property type="evidence" value="ECO:0007669"/>
    <property type="project" value="TreeGrafter"/>
</dbReference>
<dbReference type="AlphaFoldDB" id="A0A5M3M7U4"/>
<dbReference type="GO" id="GO:0006508">
    <property type="term" value="P:proteolysis"/>
    <property type="evidence" value="ECO:0007669"/>
    <property type="project" value="UniProtKB-KW"/>
</dbReference>
<dbReference type="InterPro" id="IPR029058">
    <property type="entry name" value="AB_hydrolase_fold"/>
</dbReference>
<evidence type="ECO:0000256" key="2">
    <source>
        <dbReference type="ARBA" id="ARBA00012446"/>
    </source>
</evidence>
<reference evidence="8" key="1">
    <citation type="journal article" date="2012" name="Science">
        <title>The Paleozoic origin of enzymatic lignin decomposition reconstructed from 31 fungal genomes.</title>
        <authorList>
            <person name="Floudas D."/>
            <person name="Binder M."/>
            <person name="Riley R."/>
            <person name="Barry K."/>
            <person name="Blanchette R.A."/>
            <person name="Henrissat B."/>
            <person name="Martinez A.T."/>
            <person name="Otillar R."/>
            <person name="Spatafora J.W."/>
            <person name="Yadav J.S."/>
            <person name="Aerts A."/>
            <person name="Benoit I."/>
            <person name="Boyd A."/>
            <person name="Carlson A."/>
            <person name="Copeland A."/>
            <person name="Coutinho P.M."/>
            <person name="de Vries R.P."/>
            <person name="Ferreira P."/>
            <person name="Findley K."/>
            <person name="Foster B."/>
            <person name="Gaskell J."/>
            <person name="Glotzer D."/>
            <person name="Gorecki P."/>
            <person name="Heitman J."/>
            <person name="Hesse C."/>
            <person name="Hori C."/>
            <person name="Igarashi K."/>
            <person name="Jurgens J.A."/>
            <person name="Kallen N."/>
            <person name="Kersten P."/>
            <person name="Kohler A."/>
            <person name="Kuees U."/>
            <person name="Kumar T.K.A."/>
            <person name="Kuo A."/>
            <person name="LaButti K."/>
            <person name="Larrondo L.F."/>
            <person name="Lindquist E."/>
            <person name="Ling A."/>
            <person name="Lombard V."/>
            <person name="Lucas S."/>
            <person name="Lundell T."/>
            <person name="Martin R."/>
            <person name="McLaughlin D.J."/>
            <person name="Morgenstern I."/>
            <person name="Morin E."/>
            <person name="Murat C."/>
            <person name="Nagy L.G."/>
            <person name="Nolan M."/>
            <person name="Ohm R.A."/>
            <person name="Patyshakuliyeva A."/>
            <person name="Rokas A."/>
            <person name="Ruiz-Duenas F.J."/>
            <person name="Sabat G."/>
            <person name="Salamov A."/>
            <person name="Samejima M."/>
            <person name="Schmutz J."/>
            <person name="Slot J.C."/>
            <person name="St John F."/>
            <person name="Stenlid J."/>
            <person name="Sun H."/>
            <person name="Sun S."/>
            <person name="Syed K."/>
            <person name="Tsang A."/>
            <person name="Wiebenga A."/>
            <person name="Young D."/>
            <person name="Pisabarro A."/>
            <person name="Eastwood D.C."/>
            <person name="Martin F."/>
            <person name="Cullen D."/>
            <person name="Grigoriev I.V."/>
            <person name="Hibbett D.S."/>
        </authorList>
    </citation>
    <scope>NUCLEOTIDE SEQUENCE [LARGE SCALE GENOMIC DNA]</scope>
    <source>
        <strain evidence="8">RWD-64-598 SS2</strain>
    </source>
</reference>
<sequence>MDRVSNGSFSPVGSLEALQRDQFTVLEHPEFPEHSVRVKKSRFCDGTVDAYTGYIDVGLKHLFFYFFESRSDPDKDDVIFWTNGGPGGSSAMGLFLELGPCRMTPEGIKYHEQSWNTNANVFFIDQPVGVGFSYSDYDHVGTTEEAAVDIAAFVAIFFEHFTKFKGRPFHFSGESYAGRYLPLFASALYDQNARLAAKGMETINLDSVMIGNGMTGWYYFFPGYVDMQCTNASVFPIQSISACVRMRQMLPRCLKWFKASCLDQWDDINCSAAFSFCATELVESFSKLQRNPYDISQKCNPPEGDGTACYPMGDVAAYLSTSSVRSTLGIPDHVNFTQFSMATNQAFTISGDITRPSTVLVYAGELDLMCHWLGSEAWTLEMEWSGREEYTREGRREWAVYGRTAGWTRSARGLTYASVRGAGHLAPYDKPVETLAMVQRWLAHEEL</sequence>
<dbReference type="GO" id="GO:0004185">
    <property type="term" value="F:serine-type carboxypeptidase activity"/>
    <property type="evidence" value="ECO:0007669"/>
    <property type="project" value="UniProtKB-EC"/>
</dbReference>
<dbReference type="Proteomes" id="UP000053558">
    <property type="component" value="Unassembled WGS sequence"/>
</dbReference>
<name>A0A5M3M7U4_CONPW</name>
<dbReference type="Gene3D" id="1.10.287.410">
    <property type="match status" value="1"/>
</dbReference>
<dbReference type="Pfam" id="PF00450">
    <property type="entry name" value="Peptidase_S10"/>
    <property type="match status" value="1"/>
</dbReference>
<accession>A0A5M3M7U4</accession>
<dbReference type="EC" id="3.4.16.5" evidence="2"/>
<dbReference type="PANTHER" id="PTHR11802">
    <property type="entry name" value="SERINE PROTEASE FAMILY S10 SERINE CARBOXYPEPTIDASE"/>
    <property type="match status" value="1"/>
</dbReference>
<evidence type="ECO:0000256" key="1">
    <source>
        <dbReference type="ARBA" id="ARBA00009431"/>
    </source>
</evidence>
<dbReference type="OrthoDB" id="443318at2759"/>
<evidence type="ECO:0000256" key="3">
    <source>
        <dbReference type="ARBA" id="ARBA00022645"/>
    </source>
</evidence>
<dbReference type="PRINTS" id="PR00724">
    <property type="entry name" value="CRBOXYPTASEC"/>
</dbReference>
<evidence type="ECO:0000256" key="4">
    <source>
        <dbReference type="ARBA" id="ARBA00022670"/>
    </source>
</evidence>
<keyword evidence="3 7" id="KW-0121">Carboxypeptidase</keyword>
<gene>
    <name evidence="7" type="ORF">CONPUDRAFT_66407</name>
</gene>
<comment type="caution">
    <text evidence="7">The sequence shown here is derived from an EMBL/GenBank/DDBJ whole genome shotgun (WGS) entry which is preliminary data.</text>
</comment>
<evidence type="ECO:0000256" key="6">
    <source>
        <dbReference type="ARBA" id="ARBA00023180"/>
    </source>
</evidence>
<evidence type="ECO:0000313" key="7">
    <source>
        <dbReference type="EMBL" id="EIW75298.1"/>
    </source>
</evidence>
<dbReference type="GeneID" id="19208504"/>
<keyword evidence="6" id="KW-0325">Glycoprotein</keyword>
<organism evidence="7 8">
    <name type="scientific">Coniophora puteana (strain RWD-64-598)</name>
    <name type="common">Brown rot fungus</name>
    <dbReference type="NCBI Taxonomy" id="741705"/>
    <lineage>
        <taxon>Eukaryota</taxon>
        <taxon>Fungi</taxon>
        <taxon>Dikarya</taxon>
        <taxon>Basidiomycota</taxon>
        <taxon>Agaricomycotina</taxon>
        <taxon>Agaricomycetes</taxon>
        <taxon>Agaricomycetidae</taxon>
        <taxon>Boletales</taxon>
        <taxon>Coniophorineae</taxon>
        <taxon>Coniophoraceae</taxon>
        <taxon>Coniophora</taxon>
    </lineage>
</organism>
<dbReference type="Gene3D" id="3.40.50.1820">
    <property type="entry name" value="alpha/beta hydrolase"/>
    <property type="match status" value="1"/>
</dbReference>
<proteinExistence type="inferred from homology"/>
<keyword evidence="4" id="KW-0645">Protease</keyword>
<dbReference type="PROSITE" id="PS00560">
    <property type="entry name" value="CARBOXYPEPT_SER_HIS"/>
    <property type="match status" value="1"/>
</dbReference>
<evidence type="ECO:0000313" key="8">
    <source>
        <dbReference type="Proteomes" id="UP000053558"/>
    </source>
</evidence>